<evidence type="ECO:0000313" key="9">
    <source>
        <dbReference type="Proteomes" id="UP001161017"/>
    </source>
</evidence>
<keyword evidence="4 5" id="KW-0472">Membrane</keyword>
<comment type="caution">
    <text evidence="8">The sequence shown here is derived from an EMBL/GenBank/DDBJ whole genome shotgun (WGS) entry which is preliminary data.</text>
</comment>
<protein>
    <recommendedName>
        <fullName evidence="7">EXPERA domain-containing protein</fullName>
    </recommendedName>
</protein>
<dbReference type="Proteomes" id="UP001161017">
    <property type="component" value="Unassembled WGS sequence"/>
</dbReference>
<dbReference type="Pfam" id="PF05241">
    <property type="entry name" value="EBP"/>
    <property type="match status" value="1"/>
</dbReference>
<dbReference type="PANTHER" id="PTHR31204">
    <property type="entry name" value="SIGMA INTRACELLULAR RECEPTOR 2"/>
    <property type="match status" value="1"/>
</dbReference>
<feature type="transmembrane region" description="Helical" evidence="6">
    <location>
        <begin position="128"/>
        <end position="146"/>
    </location>
</feature>
<gene>
    <name evidence="8" type="ORF">OHK93_008012</name>
</gene>
<proteinExistence type="predicted"/>
<feature type="domain" description="EXPERA" evidence="7">
    <location>
        <begin position="8"/>
        <end position="139"/>
    </location>
</feature>
<evidence type="ECO:0000256" key="4">
    <source>
        <dbReference type="ARBA" id="ARBA00023136"/>
    </source>
</evidence>
<evidence type="ECO:0000259" key="7">
    <source>
        <dbReference type="PROSITE" id="PS51751"/>
    </source>
</evidence>
<accession>A0AA43QLM0</accession>
<evidence type="ECO:0000256" key="6">
    <source>
        <dbReference type="SAM" id="Phobius"/>
    </source>
</evidence>
<dbReference type="GO" id="GO:0005783">
    <property type="term" value="C:endoplasmic reticulum"/>
    <property type="evidence" value="ECO:0007669"/>
    <property type="project" value="TreeGrafter"/>
</dbReference>
<dbReference type="InterPro" id="IPR051987">
    <property type="entry name" value="Sigma-2_receptor-like"/>
</dbReference>
<dbReference type="GO" id="GO:0016020">
    <property type="term" value="C:membrane"/>
    <property type="evidence" value="ECO:0007669"/>
    <property type="project" value="UniProtKB-SubCell"/>
</dbReference>
<evidence type="ECO:0000256" key="5">
    <source>
        <dbReference type="PROSITE-ProRule" id="PRU01087"/>
    </source>
</evidence>
<comment type="subcellular location">
    <subcellularLocation>
        <location evidence="1">Membrane</location>
        <topology evidence="1">Multi-pass membrane protein</topology>
    </subcellularLocation>
</comment>
<evidence type="ECO:0000256" key="3">
    <source>
        <dbReference type="ARBA" id="ARBA00022989"/>
    </source>
</evidence>
<keyword evidence="2 5" id="KW-0812">Transmembrane</keyword>
<organism evidence="8 9">
    <name type="scientific">Ramalina farinacea</name>
    <dbReference type="NCBI Taxonomy" id="258253"/>
    <lineage>
        <taxon>Eukaryota</taxon>
        <taxon>Fungi</taxon>
        <taxon>Dikarya</taxon>
        <taxon>Ascomycota</taxon>
        <taxon>Pezizomycotina</taxon>
        <taxon>Lecanoromycetes</taxon>
        <taxon>OSLEUM clade</taxon>
        <taxon>Lecanoromycetidae</taxon>
        <taxon>Lecanorales</taxon>
        <taxon>Lecanorineae</taxon>
        <taxon>Ramalinaceae</taxon>
        <taxon>Ramalina</taxon>
    </lineage>
</organism>
<dbReference type="EMBL" id="JAPUFD010000008">
    <property type="protein sequence ID" value="MDI1488736.1"/>
    <property type="molecule type" value="Genomic_DNA"/>
</dbReference>
<evidence type="ECO:0000313" key="8">
    <source>
        <dbReference type="EMBL" id="MDI1488736.1"/>
    </source>
</evidence>
<dbReference type="AlphaFoldDB" id="A0AA43QLM0"/>
<dbReference type="InterPro" id="IPR033118">
    <property type="entry name" value="EXPERA"/>
</dbReference>
<evidence type="ECO:0000256" key="2">
    <source>
        <dbReference type="ARBA" id="ARBA00022692"/>
    </source>
</evidence>
<reference evidence="8" key="1">
    <citation type="journal article" date="2023" name="Genome Biol. Evol.">
        <title>First Whole Genome Sequence and Flow Cytometry Genome Size Data for the Lichen-Forming Fungus Ramalina farinacea (Ascomycota).</title>
        <authorList>
            <person name="Llewellyn T."/>
            <person name="Mian S."/>
            <person name="Hill R."/>
            <person name="Leitch I.J."/>
            <person name="Gaya E."/>
        </authorList>
    </citation>
    <scope>NUCLEOTIDE SEQUENCE</scope>
    <source>
        <strain evidence="8">LIQ254RAFAR</strain>
    </source>
</reference>
<sequence length="169" mass="18826">MPPLQTLLTPLYLLFFTIHIPIMLLVDLYPLYPVPLRPAPLTKLRAWYVEGYKDRFFMEKGVGMEGVGAPACVVALMRLRVGKDSPTLNLTLLLFALQTALTTAVCVAEYRSWPELTPAEKTSLGGLYVPYLVFEGSGGVAMVMGVDMFDRVRRVLVQVEFGGNVRKTE</sequence>
<keyword evidence="9" id="KW-1185">Reference proteome</keyword>
<feature type="transmembrane region" description="Helical" evidence="6">
    <location>
        <begin position="87"/>
        <end position="108"/>
    </location>
</feature>
<dbReference type="PANTHER" id="PTHR31204:SF1">
    <property type="entry name" value="SIGMA INTRACELLULAR RECEPTOR 2"/>
    <property type="match status" value="1"/>
</dbReference>
<feature type="transmembrane region" description="Helical" evidence="6">
    <location>
        <begin position="12"/>
        <end position="32"/>
    </location>
</feature>
<dbReference type="PROSITE" id="PS51751">
    <property type="entry name" value="EXPERA"/>
    <property type="match status" value="1"/>
</dbReference>
<evidence type="ECO:0000256" key="1">
    <source>
        <dbReference type="ARBA" id="ARBA00004141"/>
    </source>
</evidence>
<keyword evidence="3 5" id="KW-1133">Transmembrane helix</keyword>
<name>A0AA43QLM0_9LECA</name>